<feature type="transmembrane region" description="Helical" evidence="2">
    <location>
        <begin position="101"/>
        <end position="121"/>
    </location>
</feature>
<dbReference type="EMBL" id="JBHUFU010000019">
    <property type="protein sequence ID" value="MFD1832774.1"/>
    <property type="molecule type" value="Genomic_DNA"/>
</dbReference>
<feature type="transmembrane region" description="Helical" evidence="2">
    <location>
        <begin position="331"/>
        <end position="351"/>
    </location>
</feature>
<dbReference type="Pfam" id="PF01757">
    <property type="entry name" value="Acyl_transf_3"/>
    <property type="match status" value="1"/>
</dbReference>
<dbReference type="InterPro" id="IPR050879">
    <property type="entry name" value="Acyltransferase_3"/>
</dbReference>
<feature type="transmembrane region" description="Helical" evidence="2">
    <location>
        <begin position="371"/>
        <end position="395"/>
    </location>
</feature>
<comment type="caution">
    <text evidence="4">The sequence shown here is derived from an EMBL/GenBank/DDBJ whole genome shotgun (WGS) entry which is preliminary data.</text>
</comment>
<proteinExistence type="predicted"/>
<protein>
    <submittedName>
        <fullName evidence="4">Acyltransferase family protein</fullName>
        <ecNumber evidence="4">2.3.-.-</ecNumber>
    </submittedName>
</protein>
<dbReference type="RefSeq" id="WP_380904004.1">
    <property type="nucleotide sequence ID" value="NZ_JBHUFU010000019.1"/>
</dbReference>
<organism evidence="4 5">
    <name type="scientific">Streptomyces desertarenae</name>
    <dbReference type="NCBI Taxonomy" id="2666184"/>
    <lineage>
        <taxon>Bacteria</taxon>
        <taxon>Bacillati</taxon>
        <taxon>Actinomycetota</taxon>
        <taxon>Actinomycetes</taxon>
        <taxon>Kitasatosporales</taxon>
        <taxon>Streptomycetaceae</taxon>
        <taxon>Streptomyces</taxon>
    </lineage>
</organism>
<feature type="transmembrane region" description="Helical" evidence="2">
    <location>
        <begin position="189"/>
        <end position="207"/>
    </location>
</feature>
<dbReference type="PANTHER" id="PTHR23028">
    <property type="entry name" value="ACETYLTRANSFERASE"/>
    <property type="match status" value="1"/>
</dbReference>
<feature type="region of interest" description="Disordered" evidence="1">
    <location>
        <begin position="422"/>
        <end position="442"/>
    </location>
</feature>
<name>A0ABW4PR70_9ACTN</name>
<evidence type="ECO:0000256" key="2">
    <source>
        <dbReference type="SAM" id="Phobius"/>
    </source>
</evidence>
<feature type="domain" description="Acyltransferase 3" evidence="3">
    <location>
        <begin position="19"/>
        <end position="390"/>
    </location>
</feature>
<evidence type="ECO:0000256" key="1">
    <source>
        <dbReference type="SAM" id="MobiDB-lite"/>
    </source>
</evidence>
<evidence type="ECO:0000313" key="5">
    <source>
        <dbReference type="Proteomes" id="UP001597365"/>
    </source>
</evidence>
<feature type="transmembrane region" description="Helical" evidence="2">
    <location>
        <begin position="25"/>
        <end position="46"/>
    </location>
</feature>
<feature type="transmembrane region" description="Helical" evidence="2">
    <location>
        <begin position="254"/>
        <end position="273"/>
    </location>
</feature>
<sequence length="442" mass="48776">MSANSLTDTRTGGQKRIPKFEGLRGFLAFGVVVYHVAFQAGVSSFVDQPGKGFWGVLADGLGVCLPPFFVLSGLMLYRPYARVTLQGASRPATGPFLKRRALRILPAYWALVVFAMVGFNYNELNGVGDFLRPLLLVHFFWYEDQPLHGIEPTWTVPTEFAFYLALPVLAWIGHRLARGARSTGAKARRLLIPLVVLELIGLAWIIYTNLPSTGATMQWYWPPYYVGYFAGGMALAVFIAYAETAPRTPAFHRLVLRRPLACWTLAVGVYALYAAKLIGTPGMGDTAALVQEVVDHFLVFAFALLIIAPMTVPGVRSRFMDGLLTNRPMLFLGKISFGVYLWHEIVINVWLRNGSMFGASPVPTPQFRGHMGFWELLVFTMAITVVIATASYYLLERPIMRLGRPSRTAPGTVPAQYVPDESAAAPAQYRPVGPGVHTADRG</sequence>
<dbReference type="GO" id="GO:0016746">
    <property type="term" value="F:acyltransferase activity"/>
    <property type="evidence" value="ECO:0007669"/>
    <property type="project" value="UniProtKB-KW"/>
</dbReference>
<reference evidence="5" key="1">
    <citation type="journal article" date="2019" name="Int. J. Syst. Evol. Microbiol.">
        <title>The Global Catalogue of Microorganisms (GCM) 10K type strain sequencing project: providing services to taxonomists for standard genome sequencing and annotation.</title>
        <authorList>
            <consortium name="The Broad Institute Genomics Platform"/>
            <consortium name="The Broad Institute Genome Sequencing Center for Infectious Disease"/>
            <person name="Wu L."/>
            <person name="Ma J."/>
        </authorList>
    </citation>
    <scope>NUCLEOTIDE SEQUENCE [LARGE SCALE GENOMIC DNA]</scope>
    <source>
        <strain evidence="5">CGMCC 4.7455</strain>
    </source>
</reference>
<feature type="transmembrane region" description="Helical" evidence="2">
    <location>
        <begin position="219"/>
        <end position="242"/>
    </location>
</feature>
<feature type="transmembrane region" description="Helical" evidence="2">
    <location>
        <begin position="160"/>
        <end position="177"/>
    </location>
</feature>
<feature type="transmembrane region" description="Helical" evidence="2">
    <location>
        <begin position="293"/>
        <end position="310"/>
    </location>
</feature>
<dbReference type="EC" id="2.3.-.-" evidence="4"/>
<dbReference type="PANTHER" id="PTHR23028:SF53">
    <property type="entry name" value="ACYL_TRANSF_3 DOMAIN-CONTAINING PROTEIN"/>
    <property type="match status" value="1"/>
</dbReference>
<accession>A0ABW4PR70</accession>
<keyword evidence="2" id="KW-0472">Membrane</keyword>
<feature type="transmembrane region" description="Helical" evidence="2">
    <location>
        <begin position="52"/>
        <end position="80"/>
    </location>
</feature>
<keyword evidence="4" id="KW-0808">Transferase</keyword>
<evidence type="ECO:0000313" key="4">
    <source>
        <dbReference type="EMBL" id="MFD1832774.1"/>
    </source>
</evidence>
<dbReference type="Proteomes" id="UP001597365">
    <property type="component" value="Unassembled WGS sequence"/>
</dbReference>
<keyword evidence="2" id="KW-0812">Transmembrane</keyword>
<keyword evidence="2" id="KW-1133">Transmembrane helix</keyword>
<evidence type="ECO:0000259" key="3">
    <source>
        <dbReference type="Pfam" id="PF01757"/>
    </source>
</evidence>
<keyword evidence="5" id="KW-1185">Reference proteome</keyword>
<gene>
    <name evidence="4" type="ORF">ACFSJS_24470</name>
</gene>
<dbReference type="InterPro" id="IPR002656">
    <property type="entry name" value="Acyl_transf_3_dom"/>
</dbReference>
<keyword evidence="4" id="KW-0012">Acyltransferase</keyword>